<evidence type="ECO:0000313" key="2">
    <source>
        <dbReference type="Proteomes" id="UP000789366"/>
    </source>
</evidence>
<dbReference type="EMBL" id="CAJVPW010016513">
    <property type="protein sequence ID" value="CAG8670537.1"/>
    <property type="molecule type" value="Genomic_DNA"/>
</dbReference>
<reference evidence="1" key="1">
    <citation type="submission" date="2021-06" db="EMBL/GenBank/DDBJ databases">
        <authorList>
            <person name="Kallberg Y."/>
            <person name="Tangrot J."/>
            <person name="Rosling A."/>
        </authorList>
    </citation>
    <scope>NUCLEOTIDE SEQUENCE</scope>
    <source>
        <strain evidence="1">28 12/20/2015</strain>
    </source>
</reference>
<evidence type="ECO:0000313" key="1">
    <source>
        <dbReference type="EMBL" id="CAG8670537.1"/>
    </source>
</evidence>
<accession>A0ACA9NR01</accession>
<proteinExistence type="predicted"/>
<protein>
    <submittedName>
        <fullName evidence="1">5379_t:CDS:1</fullName>
    </submittedName>
</protein>
<gene>
    <name evidence="1" type="ORF">SPELUC_LOCUS9638</name>
</gene>
<sequence>MQEKAKHLQDKAVRKEEKKQAKEKQKVQHERENERDESSSSTHPSRESNKVIIDNEIYEPTNIQLDPEQVDIARQQYLGGLITNETTKPPLTSF</sequence>
<dbReference type="Proteomes" id="UP000789366">
    <property type="component" value="Unassembled WGS sequence"/>
</dbReference>
<name>A0ACA9NR01_9GLOM</name>
<comment type="caution">
    <text evidence="1">The sequence shown here is derived from an EMBL/GenBank/DDBJ whole genome shotgun (WGS) entry which is preliminary data.</text>
</comment>
<keyword evidence="2" id="KW-1185">Reference proteome</keyword>
<organism evidence="1 2">
    <name type="scientific">Cetraspora pellucida</name>
    <dbReference type="NCBI Taxonomy" id="1433469"/>
    <lineage>
        <taxon>Eukaryota</taxon>
        <taxon>Fungi</taxon>
        <taxon>Fungi incertae sedis</taxon>
        <taxon>Mucoromycota</taxon>
        <taxon>Glomeromycotina</taxon>
        <taxon>Glomeromycetes</taxon>
        <taxon>Diversisporales</taxon>
        <taxon>Gigasporaceae</taxon>
        <taxon>Cetraspora</taxon>
    </lineage>
</organism>